<dbReference type="PANTHER" id="PTHR21879">
    <property type="entry name" value="FI03362P-RELATED-RELATED"/>
    <property type="match status" value="1"/>
</dbReference>
<feature type="compositionally biased region" description="Basic and acidic residues" evidence="1">
    <location>
        <begin position="66"/>
        <end position="78"/>
    </location>
</feature>
<organism evidence="4">
    <name type="scientific">Timema genevievae</name>
    <name type="common">Walking stick</name>
    <dbReference type="NCBI Taxonomy" id="629358"/>
    <lineage>
        <taxon>Eukaryota</taxon>
        <taxon>Metazoa</taxon>
        <taxon>Ecdysozoa</taxon>
        <taxon>Arthropoda</taxon>
        <taxon>Hexapoda</taxon>
        <taxon>Insecta</taxon>
        <taxon>Pterygota</taxon>
        <taxon>Neoptera</taxon>
        <taxon>Polyneoptera</taxon>
        <taxon>Phasmatodea</taxon>
        <taxon>Timematodea</taxon>
        <taxon>Timematoidea</taxon>
        <taxon>Timematidae</taxon>
        <taxon>Timema</taxon>
    </lineage>
</organism>
<reference evidence="4" key="1">
    <citation type="submission" date="2020-11" db="EMBL/GenBank/DDBJ databases">
        <authorList>
            <person name="Tran Van P."/>
        </authorList>
    </citation>
    <scope>NUCLEOTIDE SEQUENCE</scope>
</reference>
<evidence type="ECO:0000313" key="4">
    <source>
        <dbReference type="EMBL" id="CAD7587963.1"/>
    </source>
</evidence>
<feature type="chain" id="PRO_5031034649" evidence="3">
    <location>
        <begin position="20"/>
        <end position="378"/>
    </location>
</feature>
<gene>
    <name evidence="4" type="ORF">TGEB3V08_LOCUS2095</name>
</gene>
<dbReference type="EMBL" id="OE839628">
    <property type="protein sequence ID" value="CAD7587963.1"/>
    <property type="molecule type" value="Genomic_DNA"/>
</dbReference>
<feature type="transmembrane region" description="Helical" evidence="2">
    <location>
        <begin position="250"/>
        <end position="269"/>
    </location>
</feature>
<feature type="signal peptide" evidence="3">
    <location>
        <begin position="1"/>
        <end position="19"/>
    </location>
</feature>
<dbReference type="AlphaFoldDB" id="A0A7R9PI82"/>
<dbReference type="Pfam" id="PF07898">
    <property type="entry name" value="DUF1676"/>
    <property type="match status" value="1"/>
</dbReference>
<dbReference type="InterPro" id="IPR012464">
    <property type="entry name" value="DUF1676"/>
</dbReference>
<sequence length="378" mass="41475">MKMRFVILFMFLFAVRAYASPLANDAATEKFDATMEKFNTTTEKMDSKLEEALETKPISVSSVEQITEKIDPTTKGEEPPLTSNKQEATQELPKGSIRQSRNMDNDINTLSTREAALIQKLNTKCSQSDVTSCMMLKLITYMNRLLKKANLEVIEGIEITQTSDVVEETSDGSDLQRSGDAVGSDEDQLTQLVTDKVWNFVKTRSLKWNIFPETDLVLSTSREDTGTINVGMSVRAAKAIEMGRRKMKNMGGIIMAVALKIGMIGALAFKALVLLVGKAILVSKIALLLAVILWLKKLFSQERHVTYEVVAHPHHSHSHSHAHSSDHGGIEAHSAVSGVSGGDSYSPGWSRSLGLTPVKSGDPQELAYSAHAPQTLKL</sequence>
<dbReference type="GO" id="GO:0016020">
    <property type="term" value="C:membrane"/>
    <property type="evidence" value="ECO:0007669"/>
    <property type="project" value="TreeGrafter"/>
</dbReference>
<evidence type="ECO:0000256" key="2">
    <source>
        <dbReference type="SAM" id="Phobius"/>
    </source>
</evidence>
<evidence type="ECO:0000256" key="3">
    <source>
        <dbReference type="SAM" id="SignalP"/>
    </source>
</evidence>
<keyword evidence="2" id="KW-0472">Membrane</keyword>
<protein>
    <submittedName>
        <fullName evidence="4">Uncharacterized protein</fullName>
    </submittedName>
</protein>
<proteinExistence type="predicted"/>
<feature type="region of interest" description="Disordered" evidence="1">
    <location>
        <begin position="63"/>
        <end position="104"/>
    </location>
</feature>
<keyword evidence="2" id="KW-1133">Transmembrane helix</keyword>
<dbReference type="PANTHER" id="PTHR21879:SF3">
    <property type="entry name" value="FI03378P"/>
    <property type="match status" value="1"/>
</dbReference>
<keyword evidence="2" id="KW-0812">Transmembrane</keyword>
<evidence type="ECO:0000256" key="1">
    <source>
        <dbReference type="SAM" id="MobiDB-lite"/>
    </source>
</evidence>
<name>A0A7R9PI82_TIMGE</name>
<feature type="transmembrane region" description="Helical" evidence="2">
    <location>
        <begin position="276"/>
        <end position="295"/>
    </location>
</feature>
<keyword evidence="3" id="KW-0732">Signal</keyword>
<accession>A0A7R9PI82</accession>